<dbReference type="InterPro" id="IPR001878">
    <property type="entry name" value="Znf_CCHC"/>
</dbReference>
<sequence>MGEPRVHLVSRLVPLVSHEGAKGEQGREDLMVVSDGRSHGSLGFEELSSSKIEESKLKKERAREKKRSRVDNDGSERHGRSKNRQKFSGQGYSNAPKYKDERVSTPRSQGKGSESLWPTCSRCGKRHEGKCLAGRDGCYGCGESGHMKKDFPKAKATIREGKQVASSCGDDEPLKRNRFYALQSKDD</sequence>
<dbReference type="Gene3D" id="4.10.60.10">
    <property type="entry name" value="Zinc finger, CCHC-type"/>
    <property type="match status" value="1"/>
</dbReference>
<evidence type="ECO:0000256" key="2">
    <source>
        <dbReference type="SAM" id="MobiDB-lite"/>
    </source>
</evidence>
<evidence type="ECO:0000256" key="1">
    <source>
        <dbReference type="PROSITE-ProRule" id="PRU00047"/>
    </source>
</evidence>
<keyword evidence="5" id="KW-1185">Reference proteome</keyword>
<reference evidence="4" key="2">
    <citation type="submission" date="2015-06" db="UniProtKB">
        <authorList>
            <consortium name="EnsemblPlants"/>
        </authorList>
    </citation>
    <scope>IDENTIFICATION</scope>
    <source>
        <strain evidence="4">DM1-3 516 R44</strain>
    </source>
</reference>
<dbReference type="PROSITE" id="PS50158">
    <property type="entry name" value="ZF_CCHC"/>
    <property type="match status" value="1"/>
</dbReference>
<keyword evidence="1" id="KW-0863">Zinc-finger</keyword>
<dbReference type="PaxDb" id="4113-PGSC0003DMT400085301"/>
<feature type="domain" description="CCHC-type" evidence="3">
    <location>
        <begin position="138"/>
        <end position="153"/>
    </location>
</feature>
<evidence type="ECO:0000313" key="5">
    <source>
        <dbReference type="Proteomes" id="UP000011115"/>
    </source>
</evidence>
<feature type="compositionally biased region" description="Basic and acidic residues" evidence="2">
    <location>
        <begin position="51"/>
        <end position="78"/>
    </location>
</feature>
<proteinExistence type="predicted"/>
<dbReference type="AlphaFoldDB" id="M1D974"/>
<dbReference type="InParanoid" id="M1D974"/>
<organism evidence="4 5">
    <name type="scientific">Solanum tuberosum</name>
    <name type="common">Potato</name>
    <dbReference type="NCBI Taxonomy" id="4113"/>
    <lineage>
        <taxon>Eukaryota</taxon>
        <taxon>Viridiplantae</taxon>
        <taxon>Streptophyta</taxon>
        <taxon>Embryophyta</taxon>
        <taxon>Tracheophyta</taxon>
        <taxon>Spermatophyta</taxon>
        <taxon>Magnoliopsida</taxon>
        <taxon>eudicotyledons</taxon>
        <taxon>Gunneridae</taxon>
        <taxon>Pentapetalae</taxon>
        <taxon>asterids</taxon>
        <taxon>lamiids</taxon>
        <taxon>Solanales</taxon>
        <taxon>Solanaceae</taxon>
        <taxon>Solanoideae</taxon>
        <taxon>Solaneae</taxon>
        <taxon>Solanum</taxon>
    </lineage>
</organism>
<keyword evidence="1" id="KW-0862">Zinc</keyword>
<name>M1D974_SOLTU</name>
<dbReference type="GO" id="GO:0008270">
    <property type="term" value="F:zinc ion binding"/>
    <property type="evidence" value="ECO:0007669"/>
    <property type="project" value="UniProtKB-KW"/>
</dbReference>
<keyword evidence="1" id="KW-0479">Metal-binding</keyword>
<accession>M1D974</accession>
<dbReference type="EnsemblPlants" id="PGSC0003DMT400085301">
    <property type="protein sequence ID" value="PGSC0003DMT400085301"/>
    <property type="gene ID" value="PGSC0003DMG400034872"/>
</dbReference>
<reference evidence="5" key="1">
    <citation type="journal article" date="2011" name="Nature">
        <title>Genome sequence and analysis of the tuber crop potato.</title>
        <authorList>
            <consortium name="The Potato Genome Sequencing Consortium"/>
        </authorList>
    </citation>
    <scope>NUCLEOTIDE SEQUENCE [LARGE SCALE GENOMIC DNA]</scope>
    <source>
        <strain evidence="5">cv. DM1-3 516 R44</strain>
    </source>
</reference>
<dbReference type="HOGENOM" id="CLU_043741_3_1_1"/>
<feature type="compositionally biased region" description="Polar residues" evidence="2">
    <location>
        <begin position="105"/>
        <end position="118"/>
    </location>
</feature>
<protein>
    <submittedName>
        <fullName evidence="4">Zinc knuckle family protein</fullName>
    </submittedName>
</protein>
<evidence type="ECO:0000313" key="4">
    <source>
        <dbReference type="EnsemblPlants" id="PGSC0003DMT400085301"/>
    </source>
</evidence>
<dbReference type="Proteomes" id="UP000011115">
    <property type="component" value="Unassembled WGS sequence"/>
</dbReference>
<feature type="region of interest" description="Disordered" evidence="2">
    <location>
        <begin position="16"/>
        <end position="128"/>
    </location>
</feature>
<dbReference type="Gramene" id="PGSC0003DMT400085301">
    <property type="protein sequence ID" value="PGSC0003DMT400085301"/>
    <property type="gene ID" value="PGSC0003DMG400034872"/>
</dbReference>
<dbReference type="GO" id="GO:0003676">
    <property type="term" value="F:nucleic acid binding"/>
    <property type="evidence" value="ECO:0007669"/>
    <property type="project" value="InterPro"/>
</dbReference>
<evidence type="ECO:0000259" key="3">
    <source>
        <dbReference type="PROSITE" id="PS50158"/>
    </source>
</evidence>
<feature type="compositionally biased region" description="Basic and acidic residues" evidence="2">
    <location>
        <begin position="19"/>
        <end position="30"/>
    </location>
</feature>